<name>A0A543J555_9PSEU</name>
<dbReference type="RefSeq" id="WP_170231878.1">
    <property type="nucleotide sequence ID" value="NZ_VFPP01000001.1"/>
</dbReference>
<reference evidence="1 2" key="1">
    <citation type="submission" date="2019-06" db="EMBL/GenBank/DDBJ databases">
        <title>Sequencing the genomes of 1000 actinobacteria strains.</title>
        <authorList>
            <person name="Klenk H.-P."/>
        </authorList>
    </citation>
    <scope>NUCLEOTIDE SEQUENCE [LARGE SCALE GENOMIC DNA]</scope>
    <source>
        <strain evidence="1 2">DSM 45456</strain>
    </source>
</reference>
<proteinExistence type="predicted"/>
<organism evidence="1 2">
    <name type="scientific">Saccharothrix saharensis</name>
    <dbReference type="NCBI Taxonomy" id="571190"/>
    <lineage>
        <taxon>Bacteria</taxon>
        <taxon>Bacillati</taxon>
        <taxon>Actinomycetota</taxon>
        <taxon>Actinomycetes</taxon>
        <taxon>Pseudonocardiales</taxon>
        <taxon>Pseudonocardiaceae</taxon>
        <taxon>Saccharothrix</taxon>
    </lineage>
</organism>
<gene>
    <name evidence="1" type="ORF">FHX81_0218</name>
</gene>
<dbReference type="EMBL" id="VFPP01000001">
    <property type="protein sequence ID" value="TQM77970.1"/>
    <property type="molecule type" value="Genomic_DNA"/>
</dbReference>
<keyword evidence="2" id="KW-1185">Reference proteome</keyword>
<protein>
    <submittedName>
        <fullName evidence="1">Uncharacterized protein</fullName>
    </submittedName>
</protein>
<evidence type="ECO:0000313" key="1">
    <source>
        <dbReference type="EMBL" id="TQM77970.1"/>
    </source>
</evidence>
<comment type="caution">
    <text evidence="1">The sequence shown here is derived from an EMBL/GenBank/DDBJ whole genome shotgun (WGS) entry which is preliminary data.</text>
</comment>
<accession>A0A543J555</accession>
<evidence type="ECO:0000313" key="2">
    <source>
        <dbReference type="Proteomes" id="UP000316628"/>
    </source>
</evidence>
<sequence length="114" mass="11639">MTSHAHLAVERGDAEGAQAAIGTAFEHAMSAKDMPVPAHVAVAVRARFGNPTDAAKALGAGEQLRGAPDPRNPGVVRLADRLRADVGDAAYDPACATDVALDRADAIALVRSCA</sequence>
<dbReference type="Proteomes" id="UP000316628">
    <property type="component" value="Unassembled WGS sequence"/>
</dbReference>
<dbReference type="AlphaFoldDB" id="A0A543J555"/>